<gene>
    <name evidence="1" type="ORF">HGRIS_004210</name>
</gene>
<evidence type="ECO:0000313" key="2">
    <source>
        <dbReference type="Proteomes" id="UP001556367"/>
    </source>
</evidence>
<dbReference type="EMBL" id="JASNQZ010000007">
    <property type="protein sequence ID" value="KAL0955325.1"/>
    <property type="molecule type" value="Genomic_DNA"/>
</dbReference>
<sequence>MMRQASVKFVPSLGPWSWVVRRVVVIVAGECVDVNSVVIVKPSVEYFGPVQRLKRTKGTSAIVAVYCDFFGPPRSLVRLSVEGLCDTLRRGDVLRGSTING</sequence>
<reference evidence="2" key="1">
    <citation type="submission" date="2024-06" db="EMBL/GenBank/DDBJ databases">
        <title>Multi-omics analyses provide insights into the biosynthesis of the anticancer antibiotic pleurotin in Hohenbuehelia grisea.</title>
        <authorList>
            <person name="Weaver J.A."/>
            <person name="Alberti F."/>
        </authorList>
    </citation>
    <scope>NUCLEOTIDE SEQUENCE [LARGE SCALE GENOMIC DNA]</scope>
    <source>
        <strain evidence="2">T-177</strain>
    </source>
</reference>
<proteinExistence type="predicted"/>
<accession>A0ABR3JHT7</accession>
<protein>
    <submittedName>
        <fullName evidence="1">Uncharacterized protein</fullName>
    </submittedName>
</protein>
<name>A0ABR3JHT7_9AGAR</name>
<keyword evidence="2" id="KW-1185">Reference proteome</keyword>
<comment type="caution">
    <text evidence="1">The sequence shown here is derived from an EMBL/GenBank/DDBJ whole genome shotgun (WGS) entry which is preliminary data.</text>
</comment>
<evidence type="ECO:0000313" key="1">
    <source>
        <dbReference type="EMBL" id="KAL0955325.1"/>
    </source>
</evidence>
<dbReference type="Proteomes" id="UP001556367">
    <property type="component" value="Unassembled WGS sequence"/>
</dbReference>
<organism evidence="1 2">
    <name type="scientific">Hohenbuehelia grisea</name>
    <dbReference type="NCBI Taxonomy" id="104357"/>
    <lineage>
        <taxon>Eukaryota</taxon>
        <taxon>Fungi</taxon>
        <taxon>Dikarya</taxon>
        <taxon>Basidiomycota</taxon>
        <taxon>Agaricomycotina</taxon>
        <taxon>Agaricomycetes</taxon>
        <taxon>Agaricomycetidae</taxon>
        <taxon>Agaricales</taxon>
        <taxon>Pleurotineae</taxon>
        <taxon>Pleurotaceae</taxon>
        <taxon>Hohenbuehelia</taxon>
    </lineage>
</organism>